<proteinExistence type="predicted"/>
<reference evidence="2" key="1">
    <citation type="submission" date="2020-06" db="EMBL/GenBank/DDBJ databases">
        <authorList>
            <person name="Li T."/>
            <person name="Hu X."/>
            <person name="Zhang T."/>
            <person name="Song X."/>
            <person name="Zhang H."/>
            <person name="Dai N."/>
            <person name="Sheng W."/>
            <person name="Hou X."/>
            <person name="Wei L."/>
        </authorList>
    </citation>
    <scope>NUCLEOTIDE SEQUENCE</scope>
    <source>
        <strain evidence="2">KEN8</strain>
        <tissue evidence="2">Leaf</tissue>
    </source>
</reference>
<evidence type="ECO:0008006" key="3">
    <source>
        <dbReference type="Google" id="ProtNLM"/>
    </source>
</evidence>
<protein>
    <recommendedName>
        <fullName evidence="3">Copia protein</fullName>
    </recommendedName>
</protein>
<evidence type="ECO:0000256" key="1">
    <source>
        <dbReference type="SAM" id="SignalP"/>
    </source>
</evidence>
<name>A0AAW2MA29_9LAMI</name>
<dbReference type="EMBL" id="JACGWM010000014">
    <property type="protein sequence ID" value="KAL0327873.1"/>
    <property type="molecule type" value="Genomic_DNA"/>
</dbReference>
<accession>A0AAW2MA29</accession>
<keyword evidence="1" id="KW-0732">Signal</keyword>
<feature type="chain" id="PRO_5043912637" description="Copia protein" evidence="1">
    <location>
        <begin position="27"/>
        <end position="117"/>
    </location>
</feature>
<organism evidence="2">
    <name type="scientific">Sesamum calycinum</name>
    <dbReference type="NCBI Taxonomy" id="2727403"/>
    <lineage>
        <taxon>Eukaryota</taxon>
        <taxon>Viridiplantae</taxon>
        <taxon>Streptophyta</taxon>
        <taxon>Embryophyta</taxon>
        <taxon>Tracheophyta</taxon>
        <taxon>Spermatophyta</taxon>
        <taxon>Magnoliopsida</taxon>
        <taxon>eudicotyledons</taxon>
        <taxon>Gunneridae</taxon>
        <taxon>Pentapetalae</taxon>
        <taxon>asterids</taxon>
        <taxon>lamiids</taxon>
        <taxon>Lamiales</taxon>
        <taxon>Pedaliaceae</taxon>
        <taxon>Sesamum</taxon>
    </lineage>
</organism>
<sequence length="117" mass="13055">MPWLPLFVNFSGFLSLLKISIPVATPIPFWCDNQAALHITANPVFHERMKHLDIDCHVIRDQYKEGFILPSFIPSKLQVADVFTKSLPCAAFFNILSKLGLLRPPGPTKGGGVLRLL</sequence>
<reference evidence="2" key="2">
    <citation type="journal article" date="2024" name="Plant">
        <title>Genomic evolution and insights into agronomic trait innovations of Sesamum species.</title>
        <authorList>
            <person name="Miao H."/>
            <person name="Wang L."/>
            <person name="Qu L."/>
            <person name="Liu H."/>
            <person name="Sun Y."/>
            <person name="Le M."/>
            <person name="Wang Q."/>
            <person name="Wei S."/>
            <person name="Zheng Y."/>
            <person name="Lin W."/>
            <person name="Duan Y."/>
            <person name="Cao H."/>
            <person name="Xiong S."/>
            <person name="Wang X."/>
            <person name="Wei L."/>
            <person name="Li C."/>
            <person name="Ma Q."/>
            <person name="Ju M."/>
            <person name="Zhao R."/>
            <person name="Li G."/>
            <person name="Mu C."/>
            <person name="Tian Q."/>
            <person name="Mei H."/>
            <person name="Zhang T."/>
            <person name="Gao T."/>
            <person name="Zhang H."/>
        </authorList>
    </citation>
    <scope>NUCLEOTIDE SEQUENCE</scope>
    <source>
        <strain evidence="2">KEN8</strain>
    </source>
</reference>
<comment type="caution">
    <text evidence="2">The sequence shown here is derived from an EMBL/GenBank/DDBJ whole genome shotgun (WGS) entry which is preliminary data.</text>
</comment>
<evidence type="ECO:0000313" key="2">
    <source>
        <dbReference type="EMBL" id="KAL0327873.1"/>
    </source>
</evidence>
<dbReference type="CDD" id="cd09272">
    <property type="entry name" value="RNase_HI_RT_Ty1"/>
    <property type="match status" value="1"/>
</dbReference>
<dbReference type="AlphaFoldDB" id="A0AAW2MA29"/>
<feature type="signal peptide" evidence="1">
    <location>
        <begin position="1"/>
        <end position="26"/>
    </location>
</feature>
<gene>
    <name evidence="2" type="ORF">Scaly_2219900</name>
</gene>